<dbReference type="Pfam" id="PF13426">
    <property type="entry name" value="PAS_9"/>
    <property type="match status" value="1"/>
</dbReference>
<dbReference type="PROSITE" id="PS50005">
    <property type="entry name" value="TPR"/>
    <property type="match status" value="2"/>
</dbReference>
<dbReference type="Pfam" id="PF13414">
    <property type="entry name" value="TPR_11"/>
    <property type="match status" value="1"/>
</dbReference>
<keyword evidence="3" id="KW-0597">Phosphoprotein</keyword>
<dbReference type="SMART" id="SM00448">
    <property type="entry name" value="REC"/>
    <property type="match status" value="1"/>
</dbReference>
<keyword evidence="2 4" id="KW-0802">TPR repeat</keyword>
<dbReference type="SMART" id="SM00028">
    <property type="entry name" value="TPR"/>
    <property type="match status" value="4"/>
</dbReference>
<dbReference type="Gene3D" id="1.25.40.10">
    <property type="entry name" value="Tetratricopeptide repeat domain"/>
    <property type="match status" value="2"/>
</dbReference>
<dbReference type="STRING" id="456442.Mboo_1949"/>
<dbReference type="eggNOG" id="arCOG06193">
    <property type="taxonomic scope" value="Archaea"/>
</dbReference>
<keyword evidence="1" id="KW-0677">Repeat</keyword>
<dbReference type="Gene3D" id="3.40.50.2300">
    <property type="match status" value="1"/>
</dbReference>
<dbReference type="Pfam" id="PF00072">
    <property type="entry name" value="Response_reg"/>
    <property type="match status" value="1"/>
</dbReference>
<proteinExistence type="predicted"/>
<dbReference type="InterPro" id="IPR035965">
    <property type="entry name" value="PAS-like_dom_sf"/>
</dbReference>
<feature type="repeat" description="TPR" evidence="4">
    <location>
        <begin position="306"/>
        <end position="339"/>
    </location>
</feature>
<reference evidence="9" key="1">
    <citation type="journal article" date="2015" name="Microbiology">
        <title>Genome of Methanoregula boonei 6A8 reveals adaptations to oligotrophic peatland environments.</title>
        <authorList>
            <person name="Braeuer S."/>
            <person name="Cadillo-Quiroz H."/>
            <person name="Kyrpides N."/>
            <person name="Woyke T."/>
            <person name="Goodwin L."/>
            <person name="Detter C."/>
            <person name="Podell S."/>
            <person name="Yavitt J.B."/>
            <person name="Zinder S.H."/>
        </authorList>
    </citation>
    <scope>NUCLEOTIDE SEQUENCE [LARGE SCALE GENOMIC DNA]</scope>
    <source>
        <strain evidence="9">DSM 21154 / JCM 14090 / 6A8</strain>
    </source>
</reference>
<dbReference type="EMBL" id="CP000780">
    <property type="protein sequence ID" value="ABS56464.1"/>
    <property type="molecule type" value="Genomic_DNA"/>
</dbReference>
<dbReference type="InterPro" id="IPR019734">
    <property type="entry name" value="TPR_rpt"/>
</dbReference>
<dbReference type="Pfam" id="PF13181">
    <property type="entry name" value="TPR_8"/>
    <property type="match status" value="2"/>
</dbReference>
<dbReference type="InterPro" id="IPR011990">
    <property type="entry name" value="TPR-like_helical_dom_sf"/>
</dbReference>
<feature type="region of interest" description="Disordered" evidence="5">
    <location>
        <begin position="272"/>
        <end position="292"/>
    </location>
</feature>
<dbReference type="SUPFAM" id="SSF48452">
    <property type="entry name" value="TPR-like"/>
    <property type="match status" value="1"/>
</dbReference>
<keyword evidence="9" id="KW-1185">Reference proteome</keyword>
<gene>
    <name evidence="8" type="ordered locus">Mboo_1949</name>
</gene>
<protein>
    <submittedName>
        <fullName evidence="8">Putative PAS/PAC sensor protein</fullName>
    </submittedName>
</protein>
<dbReference type="RefSeq" id="WP_012107519.1">
    <property type="nucleotide sequence ID" value="NC_009712.1"/>
</dbReference>
<feature type="domain" description="Response regulatory" evidence="6">
    <location>
        <begin position="3"/>
        <end position="118"/>
    </location>
</feature>
<dbReference type="GeneID" id="25393947"/>
<dbReference type="GO" id="GO:0000160">
    <property type="term" value="P:phosphorelay signal transduction system"/>
    <property type="evidence" value="ECO:0007669"/>
    <property type="project" value="InterPro"/>
</dbReference>
<dbReference type="CDD" id="cd00156">
    <property type="entry name" value="REC"/>
    <property type="match status" value="1"/>
</dbReference>
<dbReference type="eggNOG" id="arCOG02385">
    <property type="taxonomic scope" value="Archaea"/>
</dbReference>
<sequence length="461" mass="52122">MLSVMMVDDDPAILDVTRQVLERSHEITVRPVISAREALELLDKNSFDAIVLDYDLPEINGIEFLKIIRGKGIVTPVIIFTGVGRENAAISALNNGANFFLKKGENLEMPFIELQRMIRHAVDQRFMGKAKGLARKIVFDLLNFSLDAGFAIDPDGNVLVWNRAMEQLTGMPSHAVMEKGNYLYAEPFFGKRQKMLIDFVFSSDENIRKARYMVISREKNGPVVAVTRARKPDGTEWTLWMKATPLFDNHGEFVAAACIVRDVTTTFRDVSIEEESEAGTSPAAANGEAQPSGSGGFIDRILGRAMGQYKEGVVLYARNRNYRGAIEAFERAIEIDPKLPHVWNDRGICIRALGDYDEALKSFLRAVELSPQNPEILYELGETLEQMGVMQMNNRYIEAAVETFKMVVNSLPNNMDSWNHIGICLKELGKPEESKFYFDRARDIKLWKKDTPVPRKRNEFL</sequence>
<dbReference type="InterPro" id="IPR011006">
    <property type="entry name" value="CheY-like_superfamily"/>
</dbReference>
<dbReference type="OrthoDB" id="116661at2157"/>
<dbReference type="SUPFAM" id="SSF52172">
    <property type="entry name" value="CheY-like"/>
    <property type="match status" value="1"/>
</dbReference>
<dbReference type="AlphaFoldDB" id="A7I9Q3"/>
<dbReference type="KEGG" id="mbn:Mboo_1949"/>
<evidence type="ECO:0000256" key="3">
    <source>
        <dbReference type="PROSITE-ProRule" id="PRU00169"/>
    </source>
</evidence>
<dbReference type="SUPFAM" id="SSF55785">
    <property type="entry name" value="PYP-like sensor domain (PAS domain)"/>
    <property type="match status" value="1"/>
</dbReference>
<dbReference type="Proteomes" id="UP000002408">
    <property type="component" value="Chromosome"/>
</dbReference>
<organism evidence="8 9">
    <name type="scientific">Methanoregula boonei (strain DSM 21154 / JCM 14090 / 6A8)</name>
    <dbReference type="NCBI Taxonomy" id="456442"/>
    <lineage>
        <taxon>Archaea</taxon>
        <taxon>Methanobacteriati</taxon>
        <taxon>Methanobacteriota</taxon>
        <taxon>Stenosarchaea group</taxon>
        <taxon>Methanomicrobia</taxon>
        <taxon>Methanomicrobiales</taxon>
        <taxon>Methanoregulaceae</taxon>
        <taxon>Methanoregula</taxon>
    </lineage>
</organism>
<dbReference type="CDD" id="cd00130">
    <property type="entry name" value="PAS"/>
    <property type="match status" value="1"/>
</dbReference>
<dbReference type="Gene3D" id="3.30.450.20">
    <property type="entry name" value="PAS domain"/>
    <property type="match status" value="1"/>
</dbReference>
<evidence type="ECO:0000259" key="7">
    <source>
        <dbReference type="PROSITE" id="PS50112"/>
    </source>
</evidence>
<evidence type="ECO:0000313" key="9">
    <source>
        <dbReference type="Proteomes" id="UP000002408"/>
    </source>
</evidence>
<dbReference type="eggNOG" id="arCOG03038">
    <property type="taxonomic scope" value="Archaea"/>
</dbReference>
<dbReference type="InterPro" id="IPR000014">
    <property type="entry name" value="PAS"/>
</dbReference>
<dbReference type="PROSITE" id="PS50112">
    <property type="entry name" value="PAS"/>
    <property type="match status" value="1"/>
</dbReference>
<dbReference type="InterPro" id="IPR051685">
    <property type="entry name" value="Ycf3/AcsC/BcsC/TPR_MFPF"/>
</dbReference>
<dbReference type="InterPro" id="IPR001789">
    <property type="entry name" value="Sig_transdc_resp-reg_receiver"/>
</dbReference>
<feature type="modified residue" description="4-aspartylphosphate" evidence="3">
    <location>
        <position position="53"/>
    </location>
</feature>
<dbReference type="PROSITE" id="PS50110">
    <property type="entry name" value="RESPONSE_REGULATORY"/>
    <property type="match status" value="1"/>
</dbReference>
<evidence type="ECO:0000259" key="6">
    <source>
        <dbReference type="PROSITE" id="PS50110"/>
    </source>
</evidence>
<feature type="domain" description="PAS" evidence="7">
    <location>
        <begin position="134"/>
        <end position="179"/>
    </location>
</feature>
<evidence type="ECO:0000256" key="5">
    <source>
        <dbReference type="SAM" id="MobiDB-lite"/>
    </source>
</evidence>
<dbReference type="PANTHER" id="PTHR44943:SF8">
    <property type="entry name" value="TPR REPEAT-CONTAINING PROTEIN MJ0263"/>
    <property type="match status" value="1"/>
</dbReference>
<dbReference type="HOGENOM" id="CLU_596673_0_0_2"/>
<evidence type="ECO:0000256" key="1">
    <source>
        <dbReference type="ARBA" id="ARBA00022737"/>
    </source>
</evidence>
<evidence type="ECO:0000313" key="8">
    <source>
        <dbReference type="EMBL" id="ABS56464.1"/>
    </source>
</evidence>
<dbReference type="PANTHER" id="PTHR44943">
    <property type="entry name" value="CELLULOSE SYNTHASE OPERON PROTEIN C"/>
    <property type="match status" value="1"/>
</dbReference>
<evidence type="ECO:0000256" key="2">
    <source>
        <dbReference type="ARBA" id="ARBA00022803"/>
    </source>
</evidence>
<evidence type="ECO:0000256" key="4">
    <source>
        <dbReference type="PROSITE-ProRule" id="PRU00339"/>
    </source>
</evidence>
<accession>A7I9Q3</accession>
<name>A7I9Q3_METB6</name>
<dbReference type="PROSITE" id="PS50293">
    <property type="entry name" value="TPR_REGION"/>
    <property type="match status" value="1"/>
</dbReference>
<feature type="repeat" description="TPR" evidence="4">
    <location>
        <begin position="340"/>
        <end position="373"/>
    </location>
</feature>